<keyword evidence="3" id="KW-1185">Reference proteome</keyword>
<dbReference type="AlphaFoldDB" id="A0A517NL77"/>
<dbReference type="KEGG" id="rlc:K227x_63150"/>
<dbReference type="SUPFAM" id="SSF53474">
    <property type="entry name" value="alpha/beta-Hydrolases"/>
    <property type="match status" value="2"/>
</dbReference>
<evidence type="ECO:0000313" key="2">
    <source>
        <dbReference type="EMBL" id="QDT07886.1"/>
    </source>
</evidence>
<dbReference type="InterPro" id="IPR029058">
    <property type="entry name" value="AB_hydrolase_fold"/>
</dbReference>
<protein>
    <submittedName>
        <fullName evidence="2">Acetyl xylan esterase (AXE1)</fullName>
    </submittedName>
</protein>
<dbReference type="RefSeq" id="WP_145176475.1">
    <property type="nucleotide sequence ID" value="NZ_CP036525.1"/>
</dbReference>
<organism evidence="2 3">
    <name type="scientific">Rubripirellula lacrimiformis</name>
    <dbReference type="NCBI Taxonomy" id="1930273"/>
    <lineage>
        <taxon>Bacteria</taxon>
        <taxon>Pseudomonadati</taxon>
        <taxon>Planctomycetota</taxon>
        <taxon>Planctomycetia</taxon>
        <taxon>Pirellulales</taxon>
        <taxon>Pirellulaceae</taxon>
        <taxon>Rubripirellula</taxon>
    </lineage>
</organism>
<dbReference type="InterPro" id="IPR050261">
    <property type="entry name" value="FrsA_esterase"/>
</dbReference>
<dbReference type="OrthoDB" id="244125at2"/>
<proteinExistence type="predicted"/>
<sequence precursor="true">MNRSFGIILTVCCSLVAGVVTWADNPAQDHSDHRVLPTNQRPSDARLGELKTLNGHFPMSVPEDPAQWNARSEWLRRQVLVSTGLWPMPEKPPIKANIYGKTVRDGFTVEKVSFESLPGHYVTGLLFRPSEPSDAKLPGVLSPHGHGGRNQALSDDALAAQIASGSEHFVRSGRNPKLARCAQLARMGCVTFIFDMLGYEDSVQIDFETAHRHADARPEEKADGDDSWVFYSPEADLRLQSIMGLQTWNAIRALDFLASLPDVDADRLAVTGGSGGGTQSILLGAIDPRIKVSFPNGMVSTSMQGGCYCENCNLLRIGTGNVELAALFAPRPQAMTAADDWTKDMMHDGYPELKSLYAMIGNADDVYCRPMLHFKHNYNYVTRATMYQWMNRHLELGLDIPVIEQDFEPLSKSEMTVWDDQHPAPSEVGIPHEQSVCRWLDDASNQILALDQPLSEDKLKSFRTVVGGAWQTMMDVDAESATQPDGIEYTEIAARGDEKRKWTLGLVRNTSDGSELPLITVVDAGGPDAAKGIVVWASGDGKESVWTQTKSPQSPLNQLIRAGYTVMIPDVLGQGEFRNADQSADQQRVIDDPRSYSAFTFGYNPTLAASRCNDLLAIVTHARDQRPAQVTLIATEGSAAWAAPAAAIAGDAIDHAVIDTDGFRFASITNYRDPNFVPGSVKYGDLPAILALRSPHSLTVLGEPSLPTIVHDAFGSADTSSESTINDEINALLD</sequence>
<dbReference type="EMBL" id="CP036525">
    <property type="protein sequence ID" value="QDT07886.1"/>
    <property type="molecule type" value="Genomic_DNA"/>
</dbReference>
<name>A0A517NL77_9BACT</name>
<gene>
    <name evidence="2" type="ORF">K227x_63150</name>
</gene>
<dbReference type="PANTHER" id="PTHR22946">
    <property type="entry name" value="DIENELACTONE HYDROLASE DOMAIN-CONTAINING PROTEIN-RELATED"/>
    <property type="match status" value="1"/>
</dbReference>
<feature type="chain" id="PRO_5022031221" evidence="1">
    <location>
        <begin position="23"/>
        <end position="734"/>
    </location>
</feature>
<reference evidence="2 3" key="1">
    <citation type="submission" date="2019-02" db="EMBL/GenBank/DDBJ databases">
        <title>Deep-cultivation of Planctomycetes and their phenomic and genomic characterization uncovers novel biology.</title>
        <authorList>
            <person name="Wiegand S."/>
            <person name="Jogler M."/>
            <person name="Boedeker C."/>
            <person name="Pinto D."/>
            <person name="Vollmers J."/>
            <person name="Rivas-Marin E."/>
            <person name="Kohn T."/>
            <person name="Peeters S.H."/>
            <person name="Heuer A."/>
            <person name="Rast P."/>
            <person name="Oberbeckmann S."/>
            <person name="Bunk B."/>
            <person name="Jeske O."/>
            <person name="Meyerdierks A."/>
            <person name="Storesund J.E."/>
            <person name="Kallscheuer N."/>
            <person name="Luecker S."/>
            <person name="Lage O.M."/>
            <person name="Pohl T."/>
            <person name="Merkel B.J."/>
            <person name="Hornburger P."/>
            <person name="Mueller R.-W."/>
            <person name="Bruemmer F."/>
            <person name="Labrenz M."/>
            <person name="Spormann A.M."/>
            <person name="Op den Camp H."/>
            <person name="Overmann J."/>
            <person name="Amann R."/>
            <person name="Jetten M.S.M."/>
            <person name="Mascher T."/>
            <person name="Medema M.H."/>
            <person name="Devos D.P."/>
            <person name="Kaster A.-K."/>
            <person name="Ovreas L."/>
            <person name="Rohde M."/>
            <person name="Galperin M.Y."/>
            <person name="Jogler C."/>
        </authorList>
    </citation>
    <scope>NUCLEOTIDE SEQUENCE [LARGE SCALE GENOMIC DNA]</scope>
    <source>
        <strain evidence="2 3">K22_7</strain>
    </source>
</reference>
<evidence type="ECO:0000313" key="3">
    <source>
        <dbReference type="Proteomes" id="UP000318538"/>
    </source>
</evidence>
<feature type="signal peptide" evidence="1">
    <location>
        <begin position="1"/>
        <end position="22"/>
    </location>
</feature>
<accession>A0A517NL77</accession>
<dbReference type="Proteomes" id="UP000318538">
    <property type="component" value="Chromosome"/>
</dbReference>
<keyword evidence="1" id="KW-0732">Signal</keyword>
<dbReference type="Gene3D" id="3.40.50.1820">
    <property type="entry name" value="alpha/beta hydrolase"/>
    <property type="match status" value="2"/>
</dbReference>
<dbReference type="PANTHER" id="PTHR22946:SF8">
    <property type="entry name" value="ACETYL XYLAN ESTERASE DOMAIN-CONTAINING PROTEIN"/>
    <property type="match status" value="1"/>
</dbReference>
<evidence type="ECO:0000256" key="1">
    <source>
        <dbReference type="SAM" id="SignalP"/>
    </source>
</evidence>